<dbReference type="EMBL" id="JACHXP010000014">
    <property type="protein sequence ID" value="MBB3191479.1"/>
    <property type="molecule type" value="Genomic_DNA"/>
</dbReference>
<feature type="region of interest" description="Disordered" evidence="8">
    <location>
        <begin position="38"/>
        <end position="65"/>
    </location>
</feature>
<evidence type="ECO:0000256" key="9">
    <source>
        <dbReference type="SAM" id="SignalP"/>
    </source>
</evidence>
<dbReference type="NCBIfam" id="TIGR01844">
    <property type="entry name" value="type_I_sec_TolC"/>
    <property type="match status" value="1"/>
</dbReference>
<feature type="compositionally biased region" description="Basic and acidic residues" evidence="8">
    <location>
        <begin position="40"/>
        <end position="53"/>
    </location>
</feature>
<dbReference type="Proteomes" id="UP000547614">
    <property type="component" value="Unassembled WGS sequence"/>
</dbReference>
<sequence>MRRALRPALLASALAAPVQVPAADLLTIARDALGNNAELSSERAVTRSTEAARDVQQGDLRPQVNASGNLAHNRQYESQSQDSTGFGFADGVGVDDDAYNTASLVLEATQALFDARNAAEVEQAERQIDQQLYQLAATEQQVLIDVSRAYFEILRAYEVLEARRAEERAIGRQLEQAREQFEVGLIAITEVEEAKAAFDQARAERIAAESDLQVAFEALERLTGQRYASIEALGQELPIRPPMPSDRDHWVTLALEKNPRVLASQAGVEVSRSSVDIARAERLPTVDAFANYRYADSDRDGLEDHDASSQVGVGINLPLYTGGRTSASIRQNTYLLASSQYDFEAQRRETIQQVRSLYTQVSNDVATVEARAQAVISNQSALDATRAGYEVGTRNIVDVLNAEQSLYDAVANLASARYDYVINLLSLRQQAGTLDAEALEEVNAFLDGQSVTFTLPEEEDRYDGAMEIGAPPSPEG</sequence>
<dbReference type="GO" id="GO:0015562">
    <property type="term" value="F:efflux transmembrane transporter activity"/>
    <property type="evidence" value="ECO:0007669"/>
    <property type="project" value="InterPro"/>
</dbReference>
<comment type="caution">
    <text evidence="10">The sequence shown here is derived from an EMBL/GenBank/DDBJ whole genome shotgun (WGS) entry which is preliminary data.</text>
</comment>
<dbReference type="InterPro" id="IPR010130">
    <property type="entry name" value="T1SS_OMP_TolC"/>
</dbReference>
<name>A0A839VDM4_9GAMM</name>
<protein>
    <submittedName>
        <fullName evidence="10">Outer membrane protein</fullName>
    </submittedName>
</protein>
<dbReference type="InterPro" id="IPR003423">
    <property type="entry name" value="OMP_efflux"/>
</dbReference>
<evidence type="ECO:0000256" key="5">
    <source>
        <dbReference type="ARBA" id="ARBA00022692"/>
    </source>
</evidence>
<comment type="subcellular location">
    <subcellularLocation>
        <location evidence="1">Cell outer membrane</location>
    </subcellularLocation>
</comment>
<evidence type="ECO:0000256" key="7">
    <source>
        <dbReference type="ARBA" id="ARBA00023237"/>
    </source>
</evidence>
<keyword evidence="5" id="KW-0812">Transmembrane</keyword>
<evidence type="ECO:0000256" key="1">
    <source>
        <dbReference type="ARBA" id="ARBA00004442"/>
    </source>
</evidence>
<reference evidence="10 11" key="1">
    <citation type="submission" date="2020-08" db="EMBL/GenBank/DDBJ databases">
        <title>Genomic Encyclopedia of Type Strains, Phase III (KMG-III): the genomes of soil and plant-associated and newly described type strains.</title>
        <authorList>
            <person name="Whitman W."/>
        </authorList>
    </citation>
    <scope>NUCLEOTIDE SEQUENCE [LARGE SCALE GENOMIC DNA]</scope>
    <source>
        <strain evidence="10 11">CECT 7282</strain>
    </source>
</reference>
<evidence type="ECO:0000256" key="6">
    <source>
        <dbReference type="ARBA" id="ARBA00023136"/>
    </source>
</evidence>
<organism evidence="10 11">
    <name type="scientific">Halomonas cerina</name>
    <dbReference type="NCBI Taxonomy" id="447424"/>
    <lineage>
        <taxon>Bacteria</taxon>
        <taxon>Pseudomonadati</taxon>
        <taxon>Pseudomonadota</taxon>
        <taxon>Gammaproteobacteria</taxon>
        <taxon>Oceanospirillales</taxon>
        <taxon>Halomonadaceae</taxon>
        <taxon>Halomonas</taxon>
    </lineage>
</organism>
<keyword evidence="4" id="KW-1134">Transmembrane beta strand</keyword>
<dbReference type="AlphaFoldDB" id="A0A839VDM4"/>
<accession>A0A839VDM4</accession>
<comment type="similarity">
    <text evidence="2">Belongs to the outer membrane factor (OMF) (TC 1.B.17) family.</text>
</comment>
<evidence type="ECO:0000256" key="8">
    <source>
        <dbReference type="SAM" id="MobiDB-lite"/>
    </source>
</evidence>
<evidence type="ECO:0000313" key="10">
    <source>
        <dbReference type="EMBL" id="MBB3191479.1"/>
    </source>
</evidence>
<evidence type="ECO:0000256" key="4">
    <source>
        <dbReference type="ARBA" id="ARBA00022452"/>
    </source>
</evidence>
<dbReference type="InterPro" id="IPR051906">
    <property type="entry name" value="TolC-like"/>
</dbReference>
<keyword evidence="3" id="KW-0813">Transport</keyword>
<keyword evidence="9" id="KW-0732">Signal</keyword>
<evidence type="ECO:0000256" key="3">
    <source>
        <dbReference type="ARBA" id="ARBA00022448"/>
    </source>
</evidence>
<gene>
    <name evidence="10" type="ORF">FHR94_002739</name>
</gene>
<dbReference type="GO" id="GO:0015288">
    <property type="term" value="F:porin activity"/>
    <property type="evidence" value="ECO:0007669"/>
    <property type="project" value="TreeGrafter"/>
</dbReference>
<dbReference type="GO" id="GO:0009279">
    <property type="term" value="C:cell outer membrane"/>
    <property type="evidence" value="ECO:0007669"/>
    <property type="project" value="UniProtKB-SubCell"/>
</dbReference>
<dbReference type="Gene3D" id="1.20.1600.10">
    <property type="entry name" value="Outer membrane efflux proteins (OEP)"/>
    <property type="match status" value="1"/>
</dbReference>
<feature type="signal peptide" evidence="9">
    <location>
        <begin position="1"/>
        <end position="22"/>
    </location>
</feature>
<keyword evidence="11" id="KW-1185">Reference proteome</keyword>
<dbReference type="GO" id="GO:1990281">
    <property type="term" value="C:efflux pump complex"/>
    <property type="evidence" value="ECO:0007669"/>
    <property type="project" value="TreeGrafter"/>
</dbReference>
<feature type="chain" id="PRO_5032866687" evidence="9">
    <location>
        <begin position="23"/>
        <end position="476"/>
    </location>
</feature>
<dbReference type="PANTHER" id="PTHR30026">
    <property type="entry name" value="OUTER MEMBRANE PROTEIN TOLC"/>
    <property type="match status" value="1"/>
</dbReference>
<dbReference type="SUPFAM" id="SSF56954">
    <property type="entry name" value="Outer membrane efflux proteins (OEP)"/>
    <property type="match status" value="1"/>
</dbReference>
<dbReference type="PANTHER" id="PTHR30026:SF20">
    <property type="entry name" value="OUTER MEMBRANE PROTEIN TOLC"/>
    <property type="match status" value="1"/>
</dbReference>
<dbReference type="Pfam" id="PF02321">
    <property type="entry name" value="OEP"/>
    <property type="match status" value="2"/>
</dbReference>
<evidence type="ECO:0000256" key="2">
    <source>
        <dbReference type="ARBA" id="ARBA00007613"/>
    </source>
</evidence>
<proteinExistence type="inferred from homology"/>
<evidence type="ECO:0000313" key="11">
    <source>
        <dbReference type="Proteomes" id="UP000547614"/>
    </source>
</evidence>
<keyword evidence="6" id="KW-0472">Membrane</keyword>
<keyword evidence="7" id="KW-0998">Cell outer membrane</keyword>